<dbReference type="PANTHER" id="PTHR34215:SF1">
    <property type="entry name" value="YLXR DOMAIN-CONTAINING PROTEIN"/>
    <property type="match status" value="1"/>
</dbReference>
<feature type="domain" description="YlxR" evidence="2">
    <location>
        <begin position="21"/>
        <end position="86"/>
    </location>
</feature>
<feature type="region of interest" description="Disordered" evidence="1">
    <location>
        <begin position="1"/>
        <end position="20"/>
    </location>
</feature>
<protein>
    <submittedName>
        <fullName evidence="3">YlxR family protein</fullName>
    </submittedName>
</protein>
<dbReference type="EMBL" id="JBHSNS010000001">
    <property type="protein sequence ID" value="MFC5728328.1"/>
    <property type="molecule type" value="Genomic_DNA"/>
</dbReference>
<dbReference type="PANTHER" id="PTHR34215">
    <property type="entry name" value="BLL0784 PROTEIN"/>
    <property type="match status" value="1"/>
</dbReference>
<comment type="caution">
    <text evidence="3">The sequence shown here is derived from an EMBL/GenBank/DDBJ whole genome shotgun (WGS) entry which is preliminary data.</text>
</comment>
<dbReference type="Gene3D" id="3.30.1230.10">
    <property type="entry name" value="YlxR-like"/>
    <property type="match status" value="1"/>
</dbReference>
<accession>A0ABW0ZGV8</accession>
<keyword evidence="4" id="KW-1185">Reference proteome</keyword>
<feature type="region of interest" description="Disordered" evidence="1">
    <location>
        <begin position="39"/>
        <end position="66"/>
    </location>
</feature>
<evidence type="ECO:0000259" key="2">
    <source>
        <dbReference type="Pfam" id="PF04296"/>
    </source>
</evidence>
<dbReference type="InterPro" id="IPR035931">
    <property type="entry name" value="YlxR-like_sf"/>
</dbReference>
<sequence>MARQLLSPATPDDIPPEGPVRTCVGCRQRAAKRELLRVTAGSGPDGQPAVVPDPEGTAPGRGAHLHPTPGCYDLAVRRKAFARALRLGAGLPAAPVGAYIDARATHDRP</sequence>
<dbReference type="InterPro" id="IPR037465">
    <property type="entry name" value="YlxR"/>
</dbReference>
<evidence type="ECO:0000313" key="3">
    <source>
        <dbReference type="EMBL" id="MFC5728328.1"/>
    </source>
</evidence>
<dbReference type="Pfam" id="PF04296">
    <property type="entry name" value="YlxR"/>
    <property type="match status" value="1"/>
</dbReference>
<dbReference type="RefSeq" id="WP_276606209.1">
    <property type="nucleotide sequence ID" value="NZ_JBHSNS010000001.1"/>
</dbReference>
<dbReference type="InterPro" id="IPR007393">
    <property type="entry name" value="YlxR_dom"/>
</dbReference>
<reference evidence="4" key="1">
    <citation type="journal article" date="2019" name="Int. J. Syst. Evol. Microbiol.">
        <title>The Global Catalogue of Microorganisms (GCM) 10K type strain sequencing project: providing services to taxonomists for standard genome sequencing and annotation.</title>
        <authorList>
            <consortium name="The Broad Institute Genomics Platform"/>
            <consortium name="The Broad Institute Genome Sequencing Center for Infectious Disease"/>
            <person name="Wu L."/>
            <person name="Ma J."/>
        </authorList>
    </citation>
    <scope>NUCLEOTIDE SEQUENCE [LARGE SCALE GENOMIC DNA]</scope>
    <source>
        <strain evidence="4">YIM 94188</strain>
    </source>
</reference>
<evidence type="ECO:0000313" key="4">
    <source>
        <dbReference type="Proteomes" id="UP001596072"/>
    </source>
</evidence>
<proteinExistence type="predicted"/>
<name>A0ABW0ZGV8_9ACTN</name>
<dbReference type="SUPFAM" id="SSF64376">
    <property type="entry name" value="YlxR-like"/>
    <property type="match status" value="1"/>
</dbReference>
<evidence type="ECO:0000256" key="1">
    <source>
        <dbReference type="SAM" id="MobiDB-lite"/>
    </source>
</evidence>
<organism evidence="3 4">
    <name type="scientific">Nocardioides vastitatis</name>
    <dbReference type="NCBI Taxonomy" id="2568655"/>
    <lineage>
        <taxon>Bacteria</taxon>
        <taxon>Bacillati</taxon>
        <taxon>Actinomycetota</taxon>
        <taxon>Actinomycetes</taxon>
        <taxon>Propionibacteriales</taxon>
        <taxon>Nocardioidaceae</taxon>
        <taxon>Nocardioides</taxon>
    </lineage>
</organism>
<gene>
    <name evidence="3" type="ORF">ACFPQB_05325</name>
</gene>
<dbReference type="Proteomes" id="UP001596072">
    <property type="component" value="Unassembled WGS sequence"/>
</dbReference>